<reference evidence="3 4" key="1">
    <citation type="journal article" date="2015" name="Genome Announc.">
        <title>Draft Genome of the Euendolithic (true boring) Cyanobacterium Mastigocoleus testarum strain BC008.</title>
        <authorList>
            <person name="Guida B.S."/>
            <person name="Garcia-Pichel F."/>
        </authorList>
    </citation>
    <scope>NUCLEOTIDE SEQUENCE [LARGE SCALE GENOMIC DNA]</scope>
    <source>
        <strain evidence="3 4">BC008</strain>
    </source>
</reference>
<comment type="caution">
    <text evidence="3">The sequence shown here is derived from an EMBL/GenBank/DDBJ whole genome shotgun (WGS) entry which is preliminary data.</text>
</comment>
<dbReference type="OrthoDB" id="9816340at2"/>
<organism evidence="3 4">
    <name type="scientific">Mastigocoleus testarum BC008</name>
    <dbReference type="NCBI Taxonomy" id="371196"/>
    <lineage>
        <taxon>Bacteria</taxon>
        <taxon>Bacillati</taxon>
        <taxon>Cyanobacteriota</taxon>
        <taxon>Cyanophyceae</taxon>
        <taxon>Nostocales</taxon>
        <taxon>Hapalosiphonaceae</taxon>
        <taxon>Mastigocoleus</taxon>
    </lineage>
</organism>
<dbReference type="Proteomes" id="UP000053372">
    <property type="component" value="Unassembled WGS sequence"/>
</dbReference>
<accession>A0A0V7ZE09</accession>
<protein>
    <recommendedName>
        <fullName evidence="2">SWIM-type domain-containing protein</fullName>
    </recommendedName>
</protein>
<dbReference type="InterPro" id="IPR007527">
    <property type="entry name" value="Znf_SWIM"/>
</dbReference>
<dbReference type="PROSITE" id="PS50966">
    <property type="entry name" value="ZF_SWIM"/>
    <property type="match status" value="1"/>
</dbReference>
<dbReference type="Pfam" id="PF04434">
    <property type="entry name" value="SWIM"/>
    <property type="match status" value="1"/>
</dbReference>
<keyword evidence="1" id="KW-0862">Zinc</keyword>
<gene>
    <name evidence="3" type="ORF">BC008_38545</name>
</gene>
<dbReference type="AlphaFoldDB" id="A0A0V7ZE09"/>
<dbReference type="RefSeq" id="WP_027840834.1">
    <property type="nucleotide sequence ID" value="NZ_LMTZ01000151.1"/>
</dbReference>
<keyword evidence="4" id="KW-1185">Reference proteome</keyword>
<sequence>MSANWTSEQILALSPDASSTKNGKALANPGKWSSLGHNEQALWGECLGSGKNPYRTQIDLTEPAFKCSCPSRKFPCKHGLGLFLLFANDISKFSGNVPPEWVISWLDSRKERKAKQTEKVKKEVDPATRAKRAQKRLDKVTAGMQDLELWLRDLIRQGLATVQGESYSFWDGTAARLVDAQAPGVARLVRQMGSIPFSGEGWQERLLAQLGKVYLLIEGFKNLDKLSPEVQADIRTQIGWTQTKEELSKKQGLKDSWLILGQNVEEEDRLRAQRIWLWGKQTQQTALILNFAHGSQPFDTSLVPGTCIDAELVFFESAYPLRAIVKNRDGIPTPLHKIPGSKTIAEIMQTCAQALARNPWIEQFPVALHDVIPNQKNGIWFVYDAHKHPLPIQPKSRKNWQILALSGGYPLDIFGEWDGEYFLPLSVWTDNMLVSL</sequence>
<evidence type="ECO:0000313" key="3">
    <source>
        <dbReference type="EMBL" id="KST62728.1"/>
    </source>
</evidence>
<evidence type="ECO:0000259" key="2">
    <source>
        <dbReference type="PROSITE" id="PS50966"/>
    </source>
</evidence>
<dbReference type="GO" id="GO:0008270">
    <property type="term" value="F:zinc ion binding"/>
    <property type="evidence" value="ECO:0007669"/>
    <property type="project" value="UniProtKB-KW"/>
</dbReference>
<feature type="domain" description="SWIM-type" evidence="2">
    <location>
        <begin position="54"/>
        <end position="87"/>
    </location>
</feature>
<name>A0A0V7ZE09_9CYAN</name>
<evidence type="ECO:0000313" key="4">
    <source>
        <dbReference type="Proteomes" id="UP000053372"/>
    </source>
</evidence>
<proteinExistence type="predicted"/>
<keyword evidence="1" id="KW-0863">Zinc-finger</keyword>
<evidence type="ECO:0000256" key="1">
    <source>
        <dbReference type="PROSITE-ProRule" id="PRU00325"/>
    </source>
</evidence>
<keyword evidence="1" id="KW-0479">Metal-binding</keyword>
<dbReference type="EMBL" id="LMTZ01000151">
    <property type="protein sequence ID" value="KST62728.1"/>
    <property type="molecule type" value="Genomic_DNA"/>
</dbReference>